<gene>
    <name evidence="1" type="ORF">CYNAS_LOCUS4895</name>
</gene>
<accession>A0AA36DTR5</accession>
<comment type="caution">
    <text evidence="1">The sequence shown here is derived from an EMBL/GenBank/DDBJ whole genome shotgun (WGS) entry which is preliminary data.</text>
</comment>
<proteinExistence type="predicted"/>
<dbReference type="EMBL" id="CATQJL010000112">
    <property type="protein sequence ID" value="CAJ0592912.1"/>
    <property type="molecule type" value="Genomic_DNA"/>
</dbReference>
<protein>
    <submittedName>
        <fullName evidence="1">Uncharacterized protein</fullName>
    </submittedName>
</protein>
<dbReference type="Proteomes" id="UP001176961">
    <property type="component" value="Unassembled WGS sequence"/>
</dbReference>
<keyword evidence="2" id="KW-1185">Reference proteome</keyword>
<organism evidence="1 2">
    <name type="scientific">Cylicocyclus nassatus</name>
    <name type="common">Nematode worm</name>
    <dbReference type="NCBI Taxonomy" id="53992"/>
    <lineage>
        <taxon>Eukaryota</taxon>
        <taxon>Metazoa</taxon>
        <taxon>Ecdysozoa</taxon>
        <taxon>Nematoda</taxon>
        <taxon>Chromadorea</taxon>
        <taxon>Rhabditida</taxon>
        <taxon>Rhabditina</taxon>
        <taxon>Rhabditomorpha</taxon>
        <taxon>Strongyloidea</taxon>
        <taxon>Strongylidae</taxon>
        <taxon>Cylicocyclus</taxon>
    </lineage>
</organism>
<evidence type="ECO:0000313" key="1">
    <source>
        <dbReference type="EMBL" id="CAJ0592912.1"/>
    </source>
</evidence>
<reference evidence="1" key="1">
    <citation type="submission" date="2023-07" db="EMBL/GenBank/DDBJ databases">
        <authorList>
            <consortium name="CYATHOMIX"/>
        </authorList>
    </citation>
    <scope>NUCLEOTIDE SEQUENCE</scope>
    <source>
        <strain evidence="1">N/A</strain>
    </source>
</reference>
<evidence type="ECO:0000313" key="2">
    <source>
        <dbReference type="Proteomes" id="UP001176961"/>
    </source>
</evidence>
<dbReference type="AlphaFoldDB" id="A0AA36DTR5"/>
<sequence>MPSVITYELDRTLTLPSCPWEVALRPTVEFKPVEMQPDEEVTCSELPFQVTTIHVFFTGSGIPLYSNSALMEKFSEAQRRFRLYIASEPQSQCVSVPVFTGASRSRLYFGQIYNTTGYYFLGGYAFTGKCACEDNACCGKTAIDEYLNPIMGNEHVYGYVYFGPKKPDNFYGLEIASKQQFYIAGIAYRSNLS</sequence>
<name>A0AA36DTR5_CYLNA</name>